<dbReference type="AlphaFoldDB" id="A0A654M445"/>
<gene>
    <name evidence="1" type="ORF">NMY3_03052</name>
</gene>
<name>A0A654M445_9ARCH</name>
<dbReference type="KEGG" id="taa:NMY3_03052"/>
<proteinExistence type="predicted"/>
<evidence type="ECO:0000313" key="2">
    <source>
        <dbReference type="Proteomes" id="UP000058925"/>
    </source>
</evidence>
<reference evidence="2" key="1">
    <citation type="submission" date="2015-10" db="EMBL/GenBank/DDBJ databases">
        <title>Niche specialization of a soil ammonia-oxidizing archaeon, Candidatus Nitrosocosmicus oleophilus.</title>
        <authorList>
            <person name="Jung M.-Y."/>
            <person name="Rhee S.-K."/>
        </authorList>
    </citation>
    <scope>NUCLEOTIDE SEQUENCE [LARGE SCALE GENOMIC DNA]</scope>
    <source>
        <strain evidence="2">MY3</strain>
    </source>
</reference>
<protein>
    <submittedName>
        <fullName evidence="1">Uncharacterized protein</fullName>
    </submittedName>
</protein>
<dbReference type="GeneID" id="60422921"/>
<sequence length="95" mass="10653">MSLLSKAEIRYLEGSKKISKSYEYKLKSILKKKLATLLDKELPLLTSLFPNPDLTKFSKGRSPLKATIPGSNPGRSILCLEKEAQSEFLLRISVL</sequence>
<accession>A0A654M445</accession>
<dbReference type="EMBL" id="CP012850">
    <property type="protein sequence ID" value="ALI37239.1"/>
    <property type="molecule type" value="Genomic_DNA"/>
</dbReference>
<evidence type="ECO:0000313" key="1">
    <source>
        <dbReference type="EMBL" id="ALI37239.1"/>
    </source>
</evidence>
<dbReference type="OrthoDB" id="385685at2157"/>
<dbReference type="Proteomes" id="UP000058925">
    <property type="component" value="Chromosome"/>
</dbReference>
<organism evidence="1 2">
    <name type="scientific">Candidatus Nitrosocosmicus oleophilus</name>
    <dbReference type="NCBI Taxonomy" id="1353260"/>
    <lineage>
        <taxon>Archaea</taxon>
        <taxon>Nitrososphaerota</taxon>
        <taxon>Nitrososphaeria</taxon>
        <taxon>Nitrososphaerales</taxon>
        <taxon>Nitrososphaeraceae</taxon>
        <taxon>Candidatus Nitrosocosmicus</taxon>
    </lineage>
</organism>
<keyword evidence="2" id="KW-1185">Reference proteome</keyword>
<dbReference type="RefSeq" id="WP_196816344.1">
    <property type="nucleotide sequence ID" value="NZ_CP012850.1"/>
</dbReference>